<comment type="function">
    <text evidence="6">May act as a scaffolding protein within caveolar membranes. Interacts directly with G-protein alpha subunits and can functionally regulate their activity.</text>
</comment>
<comment type="caution">
    <text evidence="8">The sequence shown here is derived from an EMBL/GenBank/DDBJ whole genome shotgun (WGS) entry which is preliminary data.</text>
</comment>
<dbReference type="GO" id="GO:0005925">
    <property type="term" value="C:focal adhesion"/>
    <property type="evidence" value="ECO:0007669"/>
    <property type="project" value="TreeGrafter"/>
</dbReference>
<dbReference type="GO" id="GO:0070836">
    <property type="term" value="P:caveola assembly"/>
    <property type="evidence" value="ECO:0007669"/>
    <property type="project" value="InterPro"/>
</dbReference>
<feature type="transmembrane region" description="Helical" evidence="7">
    <location>
        <begin position="144"/>
        <end position="162"/>
    </location>
</feature>
<dbReference type="Pfam" id="PF01146">
    <property type="entry name" value="Caveolin"/>
    <property type="match status" value="1"/>
</dbReference>
<keyword evidence="3 6" id="KW-1003">Cell membrane</keyword>
<keyword evidence="9" id="KW-1185">Reference proteome</keyword>
<evidence type="ECO:0000313" key="9">
    <source>
        <dbReference type="Proteomes" id="UP000314294"/>
    </source>
</evidence>
<evidence type="ECO:0000256" key="6">
    <source>
        <dbReference type="RuleBase" id="RU000680"/>
    </source>
</evidence>
<dbReference type="GO" id="GO:0060090">
    <property type="term" value="F:molecular adaptor activity"/>
    <property type="evidence" value="ECO:0007669"/>
    <property type="project" value="TreeGrafter"/>
</dbReference>
<evidence type="ECO:0000313" key="8">
    <source>
        <dbReference type="EMBL" id="TNN85641.1"/>
    </source>
</evidence>
<comment type="similarity">
    <text evidence="2 6">Belongs to the caveolin family.</text>
</comment>
<sequence length="181" mass="20396">MTTAVNRARTRLDVVEMEPQGFNDKGTMELVEVKVNAQSEDLNAILSDASPSIHDRDPKRVNKSLKVIFEDVIAEPPSVRSFDNVWLWSHAVFEVSRLWIYRFISFLLAVPVSLAAGILFAVLSCLHIWLIMPSVQLLLINMHWVQTVWGSILNILISPLFTSVGKSCGRITVHLAKDEDK</sequence>
<dbReference type="GO" id="GO:0042383">
    <property type="term" value="C:sarcolemma"/>
    <property type="evidence" value="ECO:0007669"/>
    <property type="project" value="TreeGrafter"/>
</dbReference>
<dbReference type="PANTHER" id="PTHR10844:SF29">
    <property type="entry name" value="CAVEOLIN"/>
    <property type="match status" value="1"/>
</dbReference>
<dbReference type="PROSITE" id="PS01210">
    <property type="entry name" value="CAVEOLIN"/>
    <property type="match status" value="1"/>
</dbReference>
<evidence type="ECO:0000256" key="7">
    <source>
        <dbReference type="SAM" id="Phobius"/>
    </source>
</evidence>
<dbReference type="Proteomes" id="UP000314294">
    <property type="component" value="Unassembled WGS sequence"/>
</dbReference>
<dbReference type="InterPro" id="IPR001612">
    <property type="entry name" value="Caveolin"/>
</dbReference>
<dbReference type="GO" id="GO:0005901">
    <property type="term" value="C:caveola"/>
    <property type="evidence" value="ECO:0007669"/>
    <property type="project" value="UniProtKB-SubCell"/>
</dbReference>
<keyword evidence="4 6" id="KW-0333">Golgi apparatus</keyword>
<dbReference type="PANTHER" id="PTHR10844">
    <property type="entry name" value="CAVEOLIN"/>
    <property type="match status" value="1"/>
</dbReference>
<organism evidence="8 9">
    <name type="scientific">Liparis tanakae</name>
    <name type="common">Tanaka's snailfish</name>
    <dbReference type="NCBI Taxonomy" id="230148"/>
    <lineage>
        <taxon>Eukaryota</taxon>
        <taxon>Metazoa</taxon>
        <taxon>Chordata</taxon>
        <taxon>Craniata</taxon>
        <taxon>Vertebrata</taxon>
        <taxon>Euteleostomi</taxon>
        <taxon>Actinopterygii</taxon>
        <taxon>Neopterygii</taxon>
        <taxon>Teleostei</taxon>
        <taxon>Neoteleostei</taxon>
        <taxon>Acanthomorphata</taxon>
        <taxon>Eupercaria</taxon>
        <taxon>Perciformes</taxon>
        <taxon>Cottioidei</taxon>
        <taxon>Cottales</taxon>
        <taxon>Liparidae</taxon>
        <taxon>Liparis</taxon>
    </lineage>
</organism>
<reference evidence="8 9" key="1">
    <citation type="submission" date="2019-03" db="EMBL/GenBank/DDBJ databases">
        <title>First draft genome of Liparis tanakae, snailfish: a comprehensive survey of snailfish specific genes.</title>
        <authorList>
            <person name="Kim W."/>
            <person name="Song I."/>
            <person name="Jeong J.-H."/>
            <person name="Kim D."/>
            <person name="Kim S."/>
            <person name="Ryu S."/>
            <person name="Song J.Y."/>
            <person name="Lee S.K."/>
        </authorList>
    </citation>
    <scope>NUCLEOTIDE SEQUENCE [LARGE SCALE GENOMIC DNA]</scope>
    <source>
        <tissue evidence="8">Muscle</tissue>
    </source>
</reference>
<name>A0A4Z2J6T0_9TELE</name>
<feature type="transmembrane region" description="Helical" evidence="7">
    <location>
        <begin position="106"/>
        <end position="132"/>
    </location>
</feature>
<dbReference type="OrthoDB" id="5917823at2759"/>
<accession>A0A4Z2J6T0</accession>
<dbReference type="GO" id="GO:0051480">
    <property type="term" value="P:regulation of cytosolic calcium ion concentration"/>
    <property type="evidence" value="ECO:0007669"/>
    <property type="project" value="TreeGrafter"/>
</dbReference>
<evidence type="ECO:0000256" key="2">
    <source>
        <dbReference type="ARBA" id="ARBA00010988"/>
    </source>
</evidence>
<evidence type="ECO:0000256" key="1">
    <source>
        <dbReference type="ARBA" id="ARBA00004202"/>
    </source>
</evidence>
<dbReference type="GO" id="GO:0000139">
    <property type="term" value="C:Golgi membrane"/>
    <property type="evidence" value="ECO:0007669"/>
    <property type="project" value="UniProtKB-SubCell"/>
</dbReference>
<evidence type="ECO:0000256" key="4">
    <source>
        <dbReference type="ARBA" id="ARBA00023034"/>
    </source>
</evidence>
<keyword evidence="7" id="KW-0812">Transmembrane</keyword>
<proteinExistence type="inferred from homology"/>
<comment type="subcellular location">
    <subcellularLocation>
        <location evidence="1 6">Cell membrane</location>
        <topology evidence="1 6">Peripheral membrane protein</topology>
    </subcellularLocation>
    <subcellularLocation>
        <location evidence="6">Golgi apparatus membrane</location>
        <topology evidence="6">Peripheral membrane protein</topology>
    </subcellularLocation>
    <subcellularLocation>
        <location evidence="6">Membrane</location>
        <location evidence="6">Caveola</location>
        <topology evidence="6">Peripheral membrane protein</topology>
    </subcellularLocation>
</comment>
<dbReference type="EMBL" id="SRLO01000020">
    <property type="protein sequence ID" value="TNN85641.1"/>
    <property type="molecule type" value="Genomic_DNA"/>
</dbReference>
<dbReference type="AlphaFoldDB" id="A0A4Z2J6T0"/>
<gene>
    <name evidence="8" type="primary">CAV2_0</name>
    <name evidence="8" type="ORF">EYF80_004274</name>
</gene>
<keyword evidence="7" id="KW-1133">Transmembrane helix</keyword>
<evidence type="ECO:0000256" key="5">
    <source>
        <dbReference type="ARBA" id="ARBA00023136"/>
    </source>
</evidence>
<evidence type="ECO:0000256" key="3">
    <source>
        <dbReference type="ARBA" id="ARBA00022475"/>
    </source>
</evidence>
<dbReference type="GO" id="GO:0030154">
    <property type="term" value="P:cell differentiation"/>
    <property type="evidence" value="ECO:0007669"/>
    <property type="project" value="TreeGrafter"/>
</dbReference>
<keyword evidence="5 6" id="KW-0472">Membrane</keyword>
<dbReference type="InterPro" id="IPR018361">
    <property type="entry name" value="Caveolin_CS"/>
</dbReference>
<protein>
    <recommendedName>
        <fullName evidence="6">Caveolin</fullName>
    </recommendedName>
</protein>